<feature type="signal peptide" evidence="1">
    <location>
        <begin position="1"/>
        <end position="24"/>
    </location>
</feature>
<evidence type="ECO:0000313" key="3">
    <source>
        <dbReference type="Proteomes" id="UP001154282"/>
    </source>
</evidence>
<proteinExistence type="predicted"/>
<dbReference type="Pfam" id="PF04450">
    <property type="entry name" value="BSP"/>
    <property type="match status" value="1"/>
</dbReference>
<dbReference type="AlphaFoldDB" id="A0AAV0MGZ2"/>
<evidence type="ECO:0000313" key="2">
    <source>
        <dbReference type="EMBL" id="CAI0445562.1"/>
    </source>
</evidence>
<evidence type="ECO:0000256" key="1">
    <source>
        <dbReference type="SAM" id="SignalP"/>
    </source>
</evidence>
<dbReference type="PANTHER" id="PTHR33321:SF12">
    <property type="entry name" value="PLANT BASIC SECRETORY PROTEIN (BSP) FAMILY PROTEIN"/>
    <property type="match status" value="1"/>
</dbReference>
<keyword evidence="3" id="KW-1185">Reference proteome</keyword>
<protein>
    <submittedName>
        <fullName evidence="2">Uncharacterized protein</fullName>
    </submittedName>
</protein>
<organism evidence="2 3">
    <name type="scientific">Linum tenue</name>
    <dbReference type="NCBI Taxonomy" id="586396"/>
    <lineage>
        <taxon>Eukaryota</taxon>
        <taxon>Viridiplantae</taxon>
        <taxon>Streptophyta</taxon>
        <taxon>Embryophyta</taxon>
        <taxon>Tracheophyta</taxon>
        <taxon>Spermatophyta</taxon>
        <taxon>Magnoliopsida</taxon>
        <taxon>eudicotyledons</taxon>
        <taxon>Gunneridae</taxon>
        <taxon>Pentapetalae</taxon>
        <taxon>rosids</taxon>
        <taxon>fabids</taxon>
        <taxon>Malpighiales</taxon>
        <taxon>Linaceae</taxon>
        <taxon>Linum</taxon>
    </lineage>
</organism>
<dbReference type="PANTHER" id="PTHR33321">
    <property type="match status" value="1"/>
</dbReference>
<gene>
    <name evidence="2" type="ORF">LITE_LOCUS28616</name>
</gene>
<comment type="caution">
    <text evidence="2">The sequence shown here is derived from an EMBL/GenBank/DDBJ whole genome shotgun (WGS) entry which is preliminary data.</text>
</comment>
<dbReference type="InterPro" id="IPR007541">
    <property type="entry name" value="Uncharacterised_BSP"/>
</dbReference>
<sequence>MAKFHHSLLLPLLLVTLAAGGTGAVKFHVTTTTPAIRSTFNRRIGIRYATQTMTTASSFLFKTFRQRDVADRKPLRNVTVLIDSSADHGLVNRNGTADTNEFRIGINCFSNVSSSTAADRRREFSGLVYHYMTHVWGWNGRGGAPAGLISGRAEYVRWKAGFGMLRVMAASGGSAGERWDQGYYLTAKFLDYCDGLRAAVNGTTPPFIPGMNMLMKDGYSDGYFKQLLGKSVGELWREYKSTAGKGPFLPILH</sequence>
<accession>A0AAV0MGZ2</accession>
<reference evidence="2" key="1">
    <citation type="submission" date="2022-08" db="EMBL/GenBank/DDBJ databases">
        <authorList>
            <person name="Gutierrez-Valencia J."/>
        </authorList>
    </citation>
    <scope>NUCLEOTIDE SEQUENCE</scope>
</reference>
<feature type="chain" id="PRO_5043650893" evidence="1">
    <location>
        <begin position="25"/>
        <end position="253"/>
    </location>
</feature>
<dbReference type="EMBL" id="CAMGYJ010000007">
    <property type="protein sequence ID" value="CAI0445562.1"/>
    <property type="molecule type" value="Genomic_DNA"/>
</dbReference>
<name>A0AAV0MGZ2_9ROSI</name>
<dbReference type="Proteomes" id="UP001154282">
    <property type="component" value="Unassembled WGS sequence"/>
</dbReference>
<keyword evidence="1" id="KW-0732">Signal</keyword>